<evidence type="ECO:0000313" key="9">
    <source>
        <dbReference type="EMBL" id="GIH06023.1"/>
    </source>
</evidence>
<feature type="transmembrane region" description="Helical" evidence="7">
    <location>
        <begin position="556"/>
        <end position="574"/>
    </location>
</feature>
<feature type="transmembrane region" description="Helical" evidence="7">
    <location>
        <begin position="388"/>
        <end position="408"/>
    </location>
</feature>
<comment type="subcellular location">
    <subcellularLocation>
        <location evidence="1">Cell membrane</location>
        <topology evidence="1">Multi-pass membrane protein</topology>
    </subcellularLocation>
</comment>
<evidence type="ECO:0000256" key="4">
    <source>
        <dbReference type="ARBA" id="ARBA00022692"/>
    </source>
</evidence>
<keyword evidence="3" id="KW-1003">Cell membrane</keyword>
<keyword evidence="6 7" id="KW-0472">Membrane</keyword>
<proteinExistence type="inferred from homology"/>
<feature type="transmembrane region" description="Helical" evidence="7">
    <location>
        <begin position="255"/>
        <end position="276"/>
    </location>
</feature>
<evidence type="ECO:0000313" key="10">
    <source>
        <dbReference type="Proteomes" id="UP000612899"/>
    </source>
</evidence>
<feature type="transmembrane region" description="Helical" evidence="7">
    <location>
        <begin position="210"/>
        <end position="243"/>
    </location>
</feature>
<gene>
    <name evidence="9" type="ORF">Rhe02_40900</name>
</gene>
<dbReference type="GO" id="GO:0005886">
    <property type="term" value="C:plasma membrane"/>
    <property type="evidence" value="ECO:0007669"/>
    <property type="project" value="UniProtKB-SubCell"/>
</dbReference>
<evidence type="ECO:0000256" key="2">
    <source>
        <dbReference type="ARBA" id="ARBA00010157"/>
    </source>
</evidence>
<evidence type="ECO:0000256" key="3">
    <source>
        <dbReference type="ARBA" id="ARBA00022475"/>
    </source>
</evidence>
<keyword evidence="5 7" id="KW-1133">Transmembrane helix</keyword>
<protein>
    <submittedName>
        <fullName evidence="9">Membrane protein</fullName>
    </submittedName>
</protein>
<keyword evidence="4 7" id="KW-0812">Transmembrane</keyword>
<feature type="transmembrane region" description="Helical" evidence="7">
    <location>
        <begin position="333"/>
        <end position="355"/>
    </location>
</feature>
<dbReference type="Gene3D" id="1.20.1640.10">
    <property type="entry name" value="Multidrug efflux transporter AcrB transmembrane domain"/>
    <property type="match status" value="2"/>
</dbReference>
<dbReference type="InterPro" id="IPR000731">
    <property type="entry name" value="SSD"/>
</dbReference>
<dbReference type="EMBL" id="BONY01000023">
    <property type="protein sequence ID" value="GIH06023.1"/>
    <property type="molecule type" value="Genomic_DNA"/>
</dbReference>
<evidence type="ECO:0000256" key="1">
    <source>
        <dbReference type="ARBA" id="ARBA00004651"/>
    </source>
</evidence>
<feature type="transmembrane region" description="Helical" evidence="7">
    <location>
        <begin position="297"/>
        <end position="321"/>
    </location>
</feature>
<feature type="transmembrane region" description="Helical" evidence="7">
    <location>
        <begin position="638"/>
        <end position="658"/>
    </location>
</feature>
<accession>A0A8J3QA84</accession>
<dbReference type="InterPro" id="IPR050545">
    <property type="entry name" value="Mycobact_MmpL"/>
</dbReference>
<dbReference type="PANTHER" id="PTHR33406:SF11">
    <property type="entry name" value="MEMBRANE PROTEIN SCO6666-RELATED"/>
    <property type="match status" value="1"/>
</dbReference>
<feature type="transmembrane region" description="Helical" evidence="7">
    <location>
        <begin position="528"/>
        <end position="549"/>
    </location>
</feature>
<evidence type="ECO:0000256" key="7">
    <source>
        <dbReference type="SAM" id="Phobius"/>
    </source>
</evidence>
<sequence>MFTNLTGVNQTNTSSEDEMFAWWGRAVVRLRWLVLAVAAAILVLGATWGAGVFGDLISGGFDDPSSPSSKAHTEITERLGRQDVDIIAIYSSPALADGIAMRAEATADPGALTAAQRGAAQVAATLKGRPEVTSVMPGPVSENGASTYLAIQLRDGDEDAKLADLEKIEPMLRAAGPLEVEVGGLIPFLDDANQQISDDITKAEIISLPILMILLLFIFRGVVAAATPLMVGILAVLGAFISVRLLAQVTDVSVFAINIITMLGLGMAIDYSLFIVSRFREELAAGRSTAEAVALTLATAGRTVLVSGLTVALALASLLVFPMDFLKSMAWGGMSAVLVAMLAALTALPALLAVLGPRVNAARVPLPKLSRSGGGWAKLAHSVMRRPVVYLVGVTALLLALAVPFLRIEFGGFDERVLPEGTESRVVTERLGSEFAGGGAAPISVLVNGPVGDLPARIAAMDDVTAANVTAQRGDATLISVAYRGEPSSEQARDVVKEIRELPGDFLVGGRSAAVVDQLDAFGERLPWMLLLIGVSTFVLLFLAFGSVVLPLKAMLMNAISIGASFGVVVWVFQDGHLADTLGFTVTGFLEPGNLVLMLAILFGLATDYEVFLLSRVREEWDATGNNSQAVAIGLQRTGGIITAAALLLIIVIGGFATGGTATIKLLGVGTVVAVAVDAALVRTLLVPATMRLLGKWNWWAPGPLTAVYRRFGIRES</sequence>
<dbReference type="Pfam" id="PF03176">
    <property type="entry name" value="MMPL"/>
    <property type="match status" value="2"/>
</dbReference>
<dbReference type="Proteomes" id="UP000612899">
    <property type="component" value="Unassembled WGS sequence"/>
</dbReference>
<keyword evidence="10" id="KW-1185">Reference proteome</keyword>
<reference evidence="9" key="1">
    <citation type="submission" date="2021-01" db="EMBL/GenBank/DDBJ databases">
        <title>Whole genome shotgun sequence of Rhizocola hellebori NBRC 109834.</title>
        <authorList>
            <person name="Komaki H."/>
            <person name="Tamura T."/>
        </authorList>
    </citation>
    <scope>NUCLEOTIDE SEQUENCE</scope>
    <source>
        <strain evidence="9">NBRC 109834</strain>
    </source>
</reference>
<feature type="transmembrane region" description="Helical" evidence="7">
    <location>
        <begin position="664"/>
        <end position="686"/>
    </location>
</feature>
<feature type="transmembrane region" description="Helical" evidence="7">
    <location>
        <begin position="594"/>
        <end position="617"/>
    </location>
</feature>
<feature type="domain" description="SSD" evidence="8">
    <location>
        <begin position="222"/>
        <end position="354"/>
    </location>
</feature>
<evidence type="ECO:0000256" key="5">
    <source>
        <dbReference type="ARBA" id="ARBA00022989"/>
    </source>
</evidence>
<dbReference type="AlphaFoldDB" id="A0A8J3QA84"/>
<evidence type="ECO:0000256" key="6">
    <source>
        <dbReference type="ARBA" id="ARBA00023136"/>
    </source>
</evidence>
<feature type="transmembrane region" description="Helical" evidence="7">
    <location>
        <begin position="32"/>
        <end position="53"/>
    </location>
</feature>
<comment type="caution">
    <text evidence="9">The sequence shown here is derived from an EMBL/GenBank/DDBJ whole genome shotgun (WGS) entry which is preliminary data.</text>
</comment>
<dbReference type="SUPFAM" id="SSF82866">
    <property type="entry name" value="Multidrug efflux transporter AcrB transmembrane domain"/>
    <property type="match status" value="2"/>
</dbReference>
<dbReference type="PROSITE" id="PS50156">
    <property type="entry name" value="SSD"/>
    <property type="match status" value="1"/>
</dbReference>
<organism evidence="9 10">
    <name type="scientific">Rhizocola hellebori</name>
    <dbReference type="NCBI Taxonomy" id="1392758"/>
    <lineage>
        <taxon>Bacteria</taxon>
        <taxon>Bacillati</taxon>
        <taxon>Actinomycetota</taxon>
        <taxon>Actinomycetes</taxon>
        <taxon>Micromonosporales</taxon>
        <taxon>Micromonosporaceae</taxon>
        <taxon>Rhizocola</taxon>
    </lineage>
</organism>
<dbReference type="PANTHER" id="PTHR33406">
    <property type="entry name" value="MEMBRANE PROTEIN MJ1562-RELATED"/>
    <property type="match status" value="1"/>
</dbReference>
<evidence type="ECO:0000259" key="8">
    <source>
        <dbReference type="PROSITE" id="PS50156"/>
    </source>
</evidence>
<dbReference type="InterPro" id="IPR004869">
    <property type="entry name" value="MMPL_dom"/>
</dbReference>
<name>A0A8J3QA84_9ACTN</name>
<comment type="similarity">
    <text evidence="2">Belongs to the resistance-nodulation-cell division (RND) (TC 2.A.6) family. MmpL subfamily.</text>
</comment>